<dbReference type="InterPro" id="IPR006103">
    <property type="entry name" value="Glyco_hydro_2_cat"/>
</dbReference>
<sequence length="1049" mass="119201">MREHGFDWENPAVIKRNKEDGHVIAFSYDDADAAAKRGDPKTKLSLNGDWKFHWQRGLQDEPARFYETDFDDAAWRTIRVPSVWQTEGTGSIPYYYASTFPRAISRSKHKIPSIDHSMQEIGHYRRTFLLPEHFAGKEVFLHFGAVKSALEVYVNGEFVGYSQGSMTPHEFDVTKFVHAGENLVCAKVYRYSDATYIEDQDMWWLCGIYREVYLFCEEKVCLRDFFITTDLDADYKDSDTKLEITVQNYTGAPKKACVKADILAPDGKAERIGELDFDAAAGSTTVHLQKLVKDPAKWTAETPNLYTLLLTLTADGKTTYKAIRFGFKKVEIVGEQILFNGKPLLLRGTNRHDFDPDHGWAVPKERYYQDLDLMKRANINSIRTSHYPDDPFFYELCDEYGFYVMDECDMESHGVRRKGVPGSNPVWTNAVVDKMERMVLRDRNHACVFMWSLGNEAGDGTNFTKMKEAALALDKTRPFHYEGDFDLTKSDVISRMYPLKDTMDKLCNKEPITITLYDNIANQLAADSKPIPKEAYTKPVLLCEYAHAMENSLGNFQEYMDDFEAHDHMCGGYIWDFVDQSLRLKTPEGDHWLYGTDFEKAEPRRPLQLPNTTAMTGSNTYFCANGIVAADRKPHPSYYEVKKVYCEVKVTEKDAKQHLFTVKNKHLFTDLSDLEFRWSVEADGVEVESGVLDGVNAAPQSEADFTIPYSRNKFPAGAECLLTVYFVEKTAKRWCEAGYVQSFDQFTVQSAQQKKEAHPGEKLQVERGANQAAVAGKDFSVTLAGGQIVSLVYDGRELLKEPVKPNFFRAVTDNDLSNTNFVPFLIPLHPYYAWQRATNGETGRIREVKENADGSVVVASTWNVGGMKDVQSSVTIYPDGTLECALSGTPRHTLTRFGTQMGFIRALDRVKWYGRGPQETYCDRKTGGRVGIYEMDVAGLEHHYMRPQENGNRTDVRFVELTDGSGKGLRFEAEAGAPLQFSAWHYTQNELEKATHIHELKHKDITTFNFDLAQLGVGGDMPGDAHVREPYILHAGTPFAYRFTVRPIR</sequence>
<evidence type="ECO:0000256" key="6">
    <source>
        <dbReference type="ARBA" id="ARBA00023295"/>
    </source>
</evidence>
<dbReference type="AlphaFoldDB" id="A0A9D1IHB2"/>
<keyword evidence="6 8" id="KW-0326">Glycosidase</keyword>
<dbReference type="Gene3D" id="2.60.40.10">
    <property type="entry name" value="Immunoglobulins"/>
    <property type="match status" value="2"/>
</dbReference>
<dbReference type="InterPro" id="IPR006104">
    <property type="entry name" value="Glyco_hydro_2_N"/>
</dbReference>
<dbReference type="EC" id="3.2.1.23" evidence="3 8"/>
<evidence type="ECO:0000256" key="3">
    <source>
        <dbReference type="ARBA" id="ARBA00012756"/>
    </source>
</evidence>
<dbReference type="Gene3D" id="3.20.20.80">
    <property type="entry name" value="Glycosidases"/>
    <property type="match status" value="1"/>
</dbReference>
<dbReference type="InterPro" id="IPR006101">
    <property type="entry name" value="Glyco_hydro_2"/>
</dbReference>
<evidence type="ECO:0000313" key="11">
    <source>
        <dbReference type="Proteomes" id="UP000824071"/>
    </source>
</evidence>
<comment type="catalytic activity">
    <reaction evidence="1 8">
        <text>Hydrolysis of terminal non-reducing beta-D-galactose residues in beta-D-galactosides.</text>
        <dbReference type="EC" id="3.2.1.23"/>
    </reaction>
</comment>
<dbReference type="EMBL" id="DVMW01000033">
    <property type="protein sequence ID" value="HIU36052.1"/>
    <property type="molecule type" value="Genomic_DNA"/>
</dbReference>
<dbReference type="InterPro" id="IPR036156">
    <property type="entry name" value="Beta-gal/glucu_dom_sf"/>
</dbReference>
<dbReference type="InterPro" id="IPR011013">
    <property type="entry name" value="Gal_mutarotase_sf_dom"/>
</dbReference>
<dbReference type="Gene3D" id="2.70.98.10">
    <property type="match status" value="1"/>
</dbReference>
<dbReference type="SUPFAM" id="SSF51445">
    <property type="entry name" value="(Trans)glycosidases"/>
    <property type="match status" value="1"/>
</dbReference>
<evidence type="ECO:0000256" key="8">
    <source>
        <dbReference type="RuleBase" id="RU361154"/>
    </source>
</evidence>
<gene>
    <name evidence="10" type="ORF">IAC53_05540</name>
</gene>
<evidence type="ECO:0000256" key="2">
    <source>
        <dbReference type="ARBA" id="ARBA00007401"/>
    </source>
</evidence>
<dbReference type="InterPro" id="IPR013783">
    <property type="entry name" value="Ig-like_fold"/>
</dbReference>
<dbReference type="GO" id="GO:0005990">
    <property type="term" value="P:lactose catabolic process"/>
    <property type="evidence" value="ECO:0007669"/>
    <property type="project" value="TreeGrafter"/>
</dbReference>
<dbReference type="InterPro" id="IPR004199">
    <property type="entry name" value="B-gal_small/dom_5"/>
</dbReference>
<dbReference type="InterPro" id="IPR017853">
    <property type="entry name" value="GH"/>
</dbReference>
<evidence type="ECO:0000256" key="5">
    <source>
        <dbReference type="ARBA" id="ARBA00022801"/>
    </source>
</evidence>
<accession>A0A9D1IHB2</accession>
<dbReference type="InterPro" id="IPR023230">
    <property type="entry name" value="Glyco_hydro_2_CS"/>
</dbReference>
<protein>
    <recommendedName>
        <fullName evidence="4 8">Beta-galactosidase</fullName>
        <ecNumber evidence="3 8">3.2.1.23</ecNumber>
    </recommendedName>
    <alternativeName>
        <fullName evidence="7 8">Lactase</fullName>
    </alternativeName>
</protein>
<name>A0A9D1IHB2_9FIRM</name>
<dbReference type="Proteomes" id="UP000824071">
    <property type="component" value="Unassembled WGS sequence"/>
</dbReference>
<dbReference type="GO" id="GO:0004565">
    <property type="term" value="F:beta-galactosidase activity"/>
    <property type="evidence" value="ECO:0007669"/>
    <property type="project" value="UniProtKB-EC"/>
</dbReference>
<dbReference type="InterPro" id="IPR050347">
    <property type="entry name" value="Bact_Beta-galactosidase"/>
</dbReference>
<comment type="caution">
    <text evidence="10">The sequence shown here is derived from an EMBL/GenBank/DDBJ whole genome shotgun (WGS) entry which is preliminary data.</text>
</comment>
<evidence type="ECO:0000256" key="1">
    <source>
        <dbReference type="ARBA" id="ARBA00001412"/>
    </source>
</evidence>
<dbReference type="GO" id="GO:0030246">
    <property type="term" value="F:carbohydrate binding"/>
    <property type="evidence" value="ECO:0007669"/>
    <property type="project" value="InterPro"/>
</dbReference>
<dbReference type="InterPro" id="IPR032312">
    <property type="entry name" value="LacZ_4"/>
</dbReference>
<reference evidence="10" key="2">
    <citation type="journal article" date="2021" name="PeerJ">
        <title>Extensive microbial diversity within the chicken gut microbiome revealed by metagenomics and culture.</title>
        <authorList>
            <person name="Gilroy R."/>
            <person name="Ravi A."/>
            <person name="Getino M."/>
            <person name="Pursley I."/>
            <person name="Horton D.L."/>
            <person name="Alikhan N.F."/>
            <person name="Baker D."/>
            <person name="Gharbi K."/>
            <person name="Hall N."/>
            <person name="Watson M."/>
            <person name="Adriaenssens E.M."/>
            <person name="Foster-Nyarko E."/>
            <person name="Jarju S."/>
            <person name="Secka A."/>
            <person name="Antonio M."/>
            <person name="Oren A."/>
            <person name="Chaudhuri R.R."/>
            <person name="La Ragione R."/>
            <person name="Hildebrand F."/>
            <person name="Pallen M.J."/>
        </authorList>
    </citation>
    <scope>NUCLEOTIDE SEQUENCE</scope>
    <source>
        <strain evidence="10">ChiGjej1B1-19959</strain>
    </source>
</reference>
<evidence type="ECO:0000256" key="4">
    <source>
        <dbReference type="ARBA" id="ARBA00013303"/>
    </source>
</evidence>
<dbReference type="Pfam" id="PF02836">
    <property type="entry name" value="Glyco_hydro_2_C"/>
    <property type="match status" value="1"/>
</dbReference>
<dbReference type="InterPro" id="IPR023232">
    <property type="entry name" value="Glyco_hydro_2_AS"/>
</dbReference>
<dbReference type="InterPro" id="IPR008979">
    <property type="entry name" value="Galactose-bd-like_sf"/>
</dbReference>
<dbReference type="GO" id="GO:0009341">
    <property type="term" value="C:beta-galactosidase complex"/>
    <property type="evidence" value="ECO:0007669"/>
    <property type="project" value="InterPro"/>
</dbReference>
<dbReference type="PROSITE" id="PS00608">
    <property type="entry name" value="GLYCOSYL_HYDROL_F2_2"/>
    <property type="match status" value="1"/>
</dbReference>
<dbReference type="PANTHER" id="PTHR46323">
    <property type="entry name" value="BETA-GALACTOSIDASE"/>
    <property type="match status" value="1"/>
</dbReference>
<dbReference type="InterPro" id="IPR014718">
    <property type="entry name" value="GH-type_carb-bd"/>
</dbReference>
<dbReference type="InterPro" id="IPR006102">
    <property type="entry name" value="Ig-like_GH2"/>
</dbReference>
<dbReference type="Pfam" id="PF16353">
    <property type="entry name" value="LacZ_4"/>
    <property type="match status" value="1"/>
</dbReference>
<dbReference type="SUPFAM" id="SSF49785">
    <property type="entry name" value="Galactose-binding domain-like"/>
    <property type="match status" value="1"/>
</dbReference>
<dbReference type="PANTHER" id="PTHR46323:SF2">
    <property type="entry name" value="BETA-GALACTOSIDASE"/>
    <property type="match status" value="1"/>
</dbReference>
<dbReference type="Gene3D" id="2.60.120.260">
    <property type="entry name" value="Galactose-binding domain-like"/>
    <property type="match status" value="1"/>
</dbReference>
<evidence type="ECO:0000256" key="7">
    <source>
        <dbReference type="ARBA" id="ARBA00032230"/>
    </source>
</evidence>
<comment type="similarity">
    <text evidence="2 8">Belongs to the glycosyl hydrolase 2 family.</text>
</comment>
<dbReference type="SUPFAM" id="SSF74650">
    <property type="entry name" value="Galactose mutarotase-like"/>
    <property type="match status" value="1"/>
</dbReference>
<dbReference type="PROSITE" id="PS00719">
    <property type="entry name" value="GLYCOSYL_HYDROL_F2_1"/>
    <property type="match status" value="1"/>
</dbReference>
<dbReference type="Pfam" id="PF00703">
    <property type="entry name" value="Glyco_hydro_2"/>
    <property type="match status" value="1"/>
</dbReference>
<reference evidence="10" key="1">
    <citation type="submission" date="2020-10" db="EMBL/GenBank/DDBJ databases">
        <authorList>
            <person name="Gilroy R."/>
        </authorList>
    </citation>
    <scope>NUCLEOTIDE SEQUENCE</scope>
    <source>
        <strain evidence="10">ChiGjej1B1-19959</strain>
    </source>
</reference>
<dbReference type="Pfam" id="PF02929">
    <property type="entry name" value="Bgal_small_N"/>
    <property type="match status" value="1"/>
</dbReference>
<proteinExistence type="inferred from homology"/>
<dbReference type="SMART" id="SM01038">
    <property type="entry name" value="Bgal_small_N"/>
    <property type="match status" value="1"/>
</dbReference>
<evidence type="ECO:0000313" key="10">
    <source>
        <dbReference type="EMBL" id="HIU36052.1"/>
    </source>
</evidence>
<organism evidence="10 11">
    <name type="scientific">Candidatus Fimenecus excrementigallinarum</name>
    <dbReference type="NCBI Taxonomy" id="2840816"/>
    <lineage>
        <taxon>Bacteria</taxon>
        <taxon>Bacillati</taxon>
        <taxon>Bacillota</taxon>
        <taxon>Clostridia</taxon>
        <taxon>Candidatus Fimenecus</taxon>
    </lineage>
</organism>
<dbReference type="PRINTS" id="PR00132">
    <property type="entry name" value="GLHYDRLASE2"/>
</dbReference>
<keyword evidence="5 8" id="KW-0378">Hydrolase</keyword>
<dbReference type="Pfam" id="PF02837">
    <property type="entry name" value="Glyco_hydro_2_N"/>
    <property type="match status" value="1"/>
</dbReference>
<feature type="domain" description="Beta galactosidase small chain/" evidence="9">
    <location>
        <begin position="773"/>
        <end position="1046"/>
    </location>
</feature>
<evidence type="ECO:0000259" key="9">
    <source>
        <dbReference type="SMART" id="SM01038"/>
    </source>
</evidence>
<dbReference type="SUPFAM" id="SSF49303">
    <property type="entry name" value="beta-Galactosidase/glucuronidase domain"/>
    <property type="match status" value="2"/>
</dbReference>